<feature type="transmembrane region" description="Helical" evidence="1">
    <location>
        <begin position="170"/>
        <end position="187"/>
    </location>
</feature>
<evidence type="ECO:0000313" key="3">
    <source>
        <dbReference type="Proteomes" id="UP001491552"/>
    </source>
</evidence>
<dbReference type="Proteomes" id="UP001491552">
    <property type="component" value="Unassembled WGS sequence"/>
</dbReference>
<comment type="caution">
    <text evidence="2">The sequence shown here is derived from an EMBL/GenBank/DDBJ whole genome shotgun (WGS) entry which is preliminary data.</text>
</comment>
<accession>A0ABV1G2S3</accession>
<name>A0ABV1G2S3_9FIRM</name>
<gene>
    <name evidence="2" type="ORF">WMO66_00140</name>
</gene>
<evidence type="ECO:0000313" key="2">
    <source>
        <dbReference type="EMBL" id="MEQ2509664.1"/>
    </source>
</evidence>
<proteinExistence type="predicted"/>
<keyword evidence="1" id="KW-0472">Membrane</keyword>
<feature type="transmembrane region" description="Helical" evidence="1">
    <location>
        <begin position="120"/>
        <end position="149"/>
    </location>
</feature>
<feature type="transmembrane region" description="Helical" evidence="1">
    <location>
        <begin position="92"/>
        <end position="108"/>
    </location>
</feature>
<dbReference type="EMBL" id="JBBMFF010000019">
    <property type="protein sequence ID" value="MEQ2509664.1"/>
    <property type="molecule type" value="Genomic_DNA"/>
</dbReference>
<protein>
    <submittedName>
        <fullName evidence="2">Uncharacterized protein</fullName>
    </submittedName>
</protein>
<keyword evidence="3" id="KW-1185">Reference proteome</keyword>
<keyword evidence="1" id="KW-1133">Transmembrane helix</keyword>
<feature type="non-terminal residue" evidence="2">
    <location>
        <position position="1"/>
    </location>
</feature>
<sequence>MKLSSLAGPAQTKKRLQTLACIACRLSEVFNREEKSMEHRHIPASKDGSIPSAKTRFWRGEDNFLEDVWYGRCAICGELICPPKPWYFIRNVLGYFLTVPYAVIPALIDVPESTALSKALLFTSGFAVLLIIWKLAINACLAFGQWQLLPDGLEGEKLRKRTNRKSEKMWWIYMVVGCFAFAIFLIVRY</sequence>
<evidence type="ECO:0000256" key="1">
    <source>
        <dbReference type="SAM" id="Phobius"/>
    </source>
</evidence>
<organism evidence="2 3">
    <name type="scientific">Faecousia intestinalis</name>
    <dbReference type="NCBI Taxonomy" id="3133167"/>
    <lineage>
        <taxon>Bacteria</taxon>
        <taxon>Bacillati</taxon>
        <taxon>Bacillota</taxon>
        <taxon>Clostridia</taxon>
        <taxon>Eubacteriales</taxon>
        <taxon>Oscillospiraceae</taxon>
        <taxon>Faecousia</taxon>
    </lineage>
</organism>
<keyword evidence="1" id="KW-0812">Transmembrane</keyword>
<reference evidence="2 3" key="1">
    <citation type="submission" date="2024-03" db="EMBL/GenBank/DDBJ databases">
        <title>Human intestinal bacterial collection.</title>
        <authorList>
            <person name="Pauvert C."/>
            <person name="Hitch T.C.A."/>
            <person name="Clavel T."/>
        </authorList>
    </citation>
    <scope>NUCLEOTIDE SEQUENCE [LARGE SCALE GENOMIC DNA]</scope>
    <source>
        <strain evidence="2 3">CLA-AA-H192</strain>
    </source>
</reference>
<dbReference type="RefSeq" id="WP_349134381.1">
    <property type="nucleotide sequence ID" value="NZ_JBBMFF010000019.1"/>
</dbReference>